<accession>A0AAV0CUN6</accession>
<feature type="compositionally biased region" description="Polar residues" evidence="1">
    <location>
        <begin position="62"/>
        <end position="82"/>
    </location>
</feature>
<feature type="compositionally biased region" description="Low complexity" evidence="1">
    <location>
        <begin position="294"/>
        <end position="306"/>
    </location>
</feature>
<feature type="compositionally biased region" description="Polar residues" evidence="1">
    <location>
        <begin position="38"/>
        <end position="53"/>
    </location>
</feature>
<sequence>MDKSEPKLAPEWLKSVGNKTASASTSSLQSGVYEASTFARSKSSSVNGTSNNLGRPLAINHANRTSNRSNSDNHPLSYSNFGRNRRSRDRYVDKYDNSDVAKKNLGNRTLKDGFNRPSQLMTTSERHSEKGVMSSCSGENNNKSYPNGLFPDKYESERGFVSHGTGMGRALSPGVSAVKNGDKWTSLLAEVPSPTVSDAADGGLGSSSAQVVSSFIPLTMATPTVSGFNMAEAVAKSPRVQTASQVSNGNQRFEDLAIKQSRILIPVTPSAPKITALNPSDRSKSKVPEPRPQNHLPSPSHLSNHSVRAEALSTSDASKTPRKLLVLKPTRERNGVSFVSNTTSEPSRDVKAAMTTIQRSSSNPVSPTATESKPDKRLSSQARSRNDFFNLMRKKKSMGDSGASSETLVDPETSTPQYASQGQDSESDKKYVLNEEKLLIGNVKTHPSADALLCSEEEEAAFLRSLGWEENADEGGLTEEEISAFYRDVTKYLNSKLPLKILQGVQPRLLLKLNS</sequence>
<keyword evidence="3" id="KW-1185">Reference proteome</keyword>
<evidence type="ECO:0000313" key="3">
    <source>
        <dbReference type="Proteomes" id="UP001152523"/>
    </source>
</evidence>
<dbReference type="PANTHER" id="PTHR34112:SF15">
    <property type="match status" value="1"/>
</dbReference>
<protein>
    <submittedName>
        <fullName evidence="2">Uncharacterized protein</fullName>
    </submittedName>
</protein>
<proteinExistence type="predicted"/>
<feature type="compositionally biased region" description="Polar residues" evidence="1">
    <location>
        <begin position="402"/>
        <end position="424"/>
    </location>
</feature>
<feature type="compositionally biased region" description="Polar residues" evidence="1">
    <location>
        <begin position="17"/>
        <end position="30"/>
    </location>
</feature>
<dbReference type="AlphaFoldDB" id="A0AAV0CUN6"/>
<name>A0AAV0CUN6_9ASTE</name>
<feature type="region of interest" description="Disordered" evidence="1">
    <location>
        <begin position="17"/>
        <end position="91"/>
    </location>
</feature>
<reference evidence="2" key="1">
    <citation type="submission" date="2022-07" db="EMBL/GenBank/DDBJ databases">
        <authorList>
            <person name="Macas J."/>
            <person name="Novak P."/>
            <person name="Neumann P."/>
        </authorList>
    </citation>
    <scope>NUCLEOTIDE SEQUENCE</scope>
</reference>
<dbReference type="PANTHER" id="PTHR34112">
    <property type="entry name" value="C-JUN-AMINO-TERMINAL KINASE-INTERACTING PROTEIN"/>
    <property type="match status" value="1"/>
</dbReference>
<feature type="region of interest" description="Disordered" evidence="1">
    <location>
        <begin position="104"/>
        <end position="141"/>
    </location>
</feature>
<feature type="compositionally biased region" description="Polar residues" evidence="1">
    <location>
        <begin position="355"/>
        <end position="371"/>
    </location>
</feature>
<dbReference type="EMBL" id="CAMAPF010000036">
    <property type="protein sequence ID" value="CAH9081736.1"/>
    <property type="molecule type" value="Genomic_DNA"/>
</dbReference>
<evidence type="ECO:0000313" key="2">
    <source>
        <dbReference type="EMBL" id="CAH9081736.1"/>
    </source>
</evidence>
<organism evidence="2 3">
    <name type="scientific">Cuscuta epithymum</name>
    <dbReference type="NCBI Taxonomy" id="186058"/>
    <lineage>
        <taxon>Eukaryota</taxon>
        <taxon>Viridiplantae</taxon>
        <taxon>Streptophyta</taxon>
        <taxon>Embryophyta</taxon>
        <taxon>Tracheophyta</taxon>
        <taxon>Spermatophyta</taxon>
        <taxon>Magnoliopsida</taxon>
        <taxon>eudicotyledons</taxon>
        <taxon>Gunneridae</taxon>
        <taxon>Pentapetalae</taxon>
        <taxon>asterids</taxon>
        <taxon>lamiids</taxon>
        <taxon>Solanales</taxon>
        <taxon>Convolvulaceae</taxon>
        <taxon>Cuscuteae</taxon>
        <taxon>Cuscuta</taxon>
        <taxon>Cuscuta subgen. Cuscuta</taxon>
    </lineage>
</organism>
<feature type="region of interest" description="Disordered" evidence="1">
    <location>
        <begin position="270"/>
        <end position="428"/>
    </location>
</feature>
<evidence type="ECO:0000256" key="1">
    <source>
        <dbReference type="SAM" id="MobiDB-lite"/>
    </source>
</evidence>
<gene>
    <name evidence="2" type="ORF">CEPIT_LOCUS7853</name>
</gene>
<comment type="caution">
    <text evidence="2">The sequence shown here is derived from an EMBL/GenBank/DDBJ whole genome shotgun (WGS) entry which is preliminary data.</text>
</comment>
<dbReference type="Proteomes" id="UP001152523">
    <property type="component" value="Unassembled WGS sequence"/>
</dbReference>